<feature type="compositionally biased region" description="Basic and acidic residues" evidence="1">
    <location>
        <begin position="158"/>
        <end position="169"/>
    </location>
</feature>
<evidence type="ECO:0000256" key="3">
    <source>
        <dbReference type="SAM" id="SignalP"/>
    </source>
</evidence>
<feature type="region of interest" description="Disordered" evidence="1">
    <location>
        <begin position="158"/>
        <end position="181"/>
    </location>
</feature>
<evidence type="ECO:0000256" key="2">
    <source>
        <dbReference type="SAM" id="Phobius"/>
    </source>
</evidence>
<evidence type="ECO:0000256" key="1">
    <source>
        <dbReference type="SAM" id="MobiDB-lite"/>
    </source>
</evidence>
<comment type="caution">
    <text evidence="4">The sequence shown here is derived from an EMBL/GenBank/DDBJ whole genome shotgun (WGS) entry which is preliminary data.</text>
</comment>
<feature type="signal peptide" evidence="3">
    <location>
        <begin position="1"/>
        <end position="25"/>
    </location>
</feature>
<evidence type="ECO:0000313" key="5">
    <source>
        <dbReference type="Proteomes" id="UP000799777"/>
    </source>
</evidence>
<keyword evidence="3" id="KW-0732">Signal</keyword>
<reference evidence="4" key="1">
    <citation type="journal article" date="2020" name="Stud. Mycol.">
        <title>101 Dothideomycetes genomes: a test case for predicting lifestyles and emergence of pathogens.</title>
        <authorList>
            <person name="Haridas S."/>
            <person name="Albert R."/>
            <person name="Binder M."/>
            <person name="Bloem J."/>
            <person name="Labutti K."/>
            <person name="Salamov A."/>
            <person name="Andreopoulos B."/>
            <person name="Baker S."/>
            <person name="Barry K."/>
            <person name="Bills G."/>
            <person name="Bluhm B."/>
            <person name="Cannon C."/>
            <person name="Castanera R."/>
            <person name="Culley D."/>
            <person name="Daum C."/>
            <person name="Ezra D."/>
            <person name="Gonzalez J."/>
            <person name="Henrissat B."/>
            <person name="Kuo A."/>
            <person name="Liang C."/>
            <person name="Lipzen A."/>
            <person name="Lutzoni F."/>
            <person name="Magnuson J."/>
            <person name="Mondo S."/>
            <person name="Nolan M."/>
            <person name="Ohm R."/>
            <person name="Pangilinan J."/>
            <person name="Park H.-J."/>
            <person name="Ramirez L."/>
            <person name="Alfaro M."/>
            <person name="Sun H."/>
            <person name="Tritt A."/>
            <person name="Yoshinaga Y."/>
            <person name="Zwiers L.-H."/>
            <person name="Turgeon B."/>
            <person name="Goodwin S."/>
            <person name="Spatafora J."/>
            <person name="Crous P."/>
            <person name="Grigoriev I."/>
        </authorList>
    </citation>
    <scope>NUCLEOTIDE SEQUENCE</scope>
    <source>
        <strain evidence="4">CBS 110217</strain>
    </source>
</reference>
<sequence>MAPRLGTVLLLPSTLLFNTLTFALAIPTPPHPTTLYTTLHISNLRPRIKSLSDDEDDNVDQQLSDSLVKARERKSDEWAYLVGKLLAGVAILTAIILLLFWLWRRNVRARRRRLGEMMGLGIKRNEVLRVGMKERKKLRMGWMGRHVGRGVKVEGKGRWKGDDVGKAEEGQGNEGGKGREVGRVVVR</sequence>
<feature type="transmembrane region" description="Helical" evidence="2">
    <location>
        <begin position="78"/>
        <end position="103"/>
    </location>
</feature>
<accession>A0A9P4LFS6</accession>
<dbReference type="EMBL" id="ML978344">
    <property type="protein sequence ID" value="KAF2023505.1"/>
    <property type="molecule type" value="Genomic_DNA"/>
</dbReference>
<keyword evidence="5" id="KW-1185">Reference proteome</keyword>
<dbReference type="AlphaFoldDB" id="A0A9P4LFS6"/>
<proteinExistence type="predicted"/>
<organism evidence="4 5">
    <name type="scientific">Setomelanomma holmii</name>
    <dbReference type="NCBI Taxonomy" id="210430"/>
    <lineage>
        <taxon>Eukaryota</taxon>
        <taxon>Fungi</taxon>
        <taxon>Dikarya</taxon>
        <taxon>Ascomycota</taxon>
        <taxon>Pezizomycotina</taxon>
        <taxon>Dothideomycetes</taxon>
        <taxon>Pleosporomycetidae</taxon>
        <taxon>Pleosporales</taxon>
        <taxon>Pleosporineae</taxon>
        <taxon>Phaeosphaeriaceae</taxon>
        <taxon>Setomelanomma</taxon>
    </lineage>
</organism>
<name>A0A9P4LFS6_9PLEO</name>
<protein>
    <submittedName>
        <fullName evidence="4">Uncharacterized protein</fullName>
    </submittedName>
</protein>
<evidence type="ECO:0000313" key="4">
    <source>
        <dbReference type="EMBL" id="KAF2023505.1"/>
    </source>
</evidence>
<keyword evidence="2" id="KW-1133">Transmembrane helix</keyword>
<dbReference type="Proteomes" id="UP000799777">
    <property type="component" value="Unassembled WGS sequence"/>
</dbReference>
<keyword evidence="2" id="KW-0472">Membrane</keyword>
<keyword evidence="2" id="KW-0812">Transmembrane</keyword>
<gene>
    <name evidence="4" type="ORF">EK21DRAFT_118701</name>
</gene>
<feature type="chain" id="PRO_5040327850" evidence="3">
    <location>
        <begin position="26"/>
        <end position="187"/>
    </location>
</feature>